<dbReference type="PANTHER" id="PTHR12110">
    <property type="entry name" value="HYDROXYPYRUVATE ISOMERASE"/>
    <property type="match status" value="1"/>
</dbReference>
<reference evidence="2" key="1">
    <citation type="journal article" date="2021" name="PeerJ">
        <title>Extensive microbial diversity within the chicken gut microbiome revealed by metagenomics and culture.</title>
        <authorList>
            <person name="Gilroy R."/>
            <person name="Ravi A."/>
            <person name="Getino M."/>
            <person name="Pursley I."/>
            <person name="Horton D.L."/>
            <person name="Alikhan N.F."/>
            <person name="Baker D."/>
            <person name="Gharbi K."/>
            <person name="Hall N."/>
            <person name="Watson M."/>
            <person name="Adriaenssens E.M."/>
            <person name="Foster-Nyarko E."/>
            <person name="Jarju S."/>
            <person name="Secka A."/>
            <person name="Antonio M."/>
            <person name="Oren A."/>
            <person name="Chaudhuri R.R."/>
            <person name="La Ragione R."/>
            <person name="Hildebrand F."/>
            <person name="Pallen M.J."/>
        </authorList>
    </citation>
    <scope>NUCLEOTIDE SEQUENCE</scope>
    <source>
        <strain evidence="2">B5-657</strain>
    </source>
</reference>
<dbReference type="Proteomes" id="UP000824229">
    <property type="component" value="Unassembled WGS sequence"/>
</dbReference>
<evidence type="ECO:0000313" key="3">
    <source>
        <dbReference type="Proteomes" id="UP000824229"/>
    </source>
</evidence>
<dbReference type="SUPFAM" id="SSF51658">
    <property type="entry name" value="Xylose isomerase-like"/>
    <property type="match status" value="1"/>
</dbReference>
<keyword evidence="2" id="KW-0413">Isomerase</keyword>
<name>A0A9E2NL82_9FIRM</name>
<dbReference type="InterPro" id="IPR036237">
    <property type="entry name" value="Xyl_isomerase-like_sf"/>
</dbReference>
<proteinExistence type="predicted"/>
<dbReference type="Pfam" id="PF01261">
    <property type="entry name" value="AP_endonuc_2"/>
    <property type="match status" value="1"/>
</dbReference>
<organism evidence="2 3">
    <name type="scientific">Candidatus Cellulosilyticum pullistercoris</name>
    <dbReference type="NCBI Taxonomy" id="2838521"/>
    <lineage>
        <taxon>Bacteria</taxon>
        <taxon>Bacillati</taxon>
        <taxon>Bacillota</taxon>
        <taxon>Clostridia</taxon>
        <taxon>Lachnospirales</taxon>
        <taxon>Cellulosilyticaceae</taxon>
        <taxon>Cellulosilyticum</taxon>
    </lineage>
</organism>
<dbReference type="GO" id="GO:0016853">
    <property type="term" value="F:isomerase activity"/>
    <property type="evidence" value="ECO:0007669"/>
    <property type="project" value="UniProtKB-KW"/>
</dbReference>
<dbReference type="PANTHER" id="PTHR12110:SF53">
    <property type="entry name" value="BLR5974 PROTEIN"/>
    <property type="match status" value="1"/>
</dbReference>
<protein>
    <submittedName>
        <fullName evidence="2">Sugar phosphate isomerase/epimerase</fullName>
    </submittedName>
</protein>
<dbReference type="AlphaFoldDB" id="A0A9E2NL82"/>
<evidence type="ECO:0000313" key="2">
    <source>
        <dbReference type="EMBL" id="MBU3804241.1"/>
    </source>
</evidence>
<feature type="domain" description="Xylose isomerase-like TIM barrel" evidence="1">
    <location>
        <begin position="19"/>
        <end position="241"/>
    </location>
</feature>
<reference evidence="2" key="2">
    <citation type="submission" date="2021-04" db="EMBL/GenBank/DDBJ databases">
        <authorList>
            <person name="Gilroy R."/>
        </authorList>
    </citation>
    <scope>NUCLEOTIDE SEQUENCE</scope>
    <source>
        <strain evidence="2">B5-657</strain>
    </source>
</reference>
<gene>
    <name evidence="2" type="ORF">H9872_05765</name>
</gene>
<sequence>MHIGLRAHDYGKLPLEELFKRISDDGFHAIQLAIPKAIEGVNSLDDDVDEKLLKDIKAAMEKYDIAIPVFGCYVELGHRDPVERQKHVNRFLKGMDFAKYLGARCIGSETTNFPLDGSVEERKEAFEGLVDSVSQIVKKGEEIGLDVAIEPVARHTLNTPQLAKELLTRIPSDRLKIILDPVNLLTAENIHRQDTLYDECFEAFGDKIWALHMKGIKRDAEGNLEKASFEENEANFKKVIDWVKVNMPETTVLREEIKPDHAKVDYVYMKSLVEG</sequence>
<comment type="caution">
    <text evidence="2">The sequence shown here is derived from an EMBL/GenBank/DDBJ whole genome shotgun (WGS) entry which is preliminary data.</text>
</comment>
<evidence type="ECO:0000259" key="1">
    <source>
        <dbReference type="Pfam" id="PF01261"/>
    </source>
</evidence>
<dbReference type="EMBL" id="JAHLFQ010000127">
    <property type="protein sequence ID" value="MBU3804241.1"/>
    <property type="molecule type" value="Genomic_DNA"/>
</dbReference>
<dbReference type="InterPro" id="IPR013022">
    <property type="entry name" value="Xyl_isomerase-like_TIM-brl"/>
</dbReference>
<dbReference type="Gene3D" id="3.20.20.150">
    <property type="entry name" value="Divalent-metal-dependent TIM barrel enzymes"/>
    <property type="match status" value="1"/>
</dbReference>
<dbReference type="InterPro" id="IPR050312">
    <property type="entry name" value="IolE/XylAMocC-like"/>
</dbReference>
<accession>A0A9E2NL82</accession>